<reference evidence="3" key="1">
    <citation type="submission" date="2021-04" db="EMBL/GenBank/DDBJ databases">
        <authorList>
            <consortium name="Molecular Ecology Group"/>
        </authorList>
    </citation>
    <scope>NUCLEOTIDE SEQUENCE</scope>
</reference>
<comment type="caution">
    <text evidence="3">The sequence shown here is derived from an EMBL/GenBank/DDBJ whole genome shotgun (WGS) entry which is preliminary data.</text>
</comment>
<feature type="non-terminal residue" evidence="3">
    <location>
        <position position="322"/>
    </location>
</feature>
<dbReference type="OrthoDB" id="6217063at2759"/>
<keyword evidence="2" id="KW-1133">Transmembrane helix</keyword>
<evidence type="ECO:0000313" key="3">
    <source>
        <dbReference type="EMBL" id="CAG5121795.1"/>
    </source>
</evidence>
<organism evidence="3 4">
    <name type="scientific">Candidula unifasciata</name>
    <dbReference type="NCBI Taxonomy" id="100452"/>
    <lineage>
        <taxon>Eukaryota</taxon>
        <taxon>Metazoa</taxon>
        <taxon>Spiralia</taxon>
        <taxon>Lophotrochozoa</taxon>
        <taxon>Mollusca</taxon>
        <taxon>Gastropoda</taxon>
        <taxon>Heterobranchia</taxon>
        <taxon>Euthyneura</taxon>
        <taxon>Panpulmonata</taxon>
        <taxon>Eupulmonata</taxon>
        <taxon>Stylommatophora</taxon>
        <taxon>Helicina</taxon>
        <taxon>Helicoidea</taxon>
        <taxon>Geomitridae</taxon>
        <taxon>Candidula</taxon>
    </lineage>
</organism>
<protein>
    <submittedName>
        <fullName evidence="3">Uncharacterized protein</fullName>
    </submittedName>
</protein>
<feature type="transmembrane region" description="Helical" evidence="2">
    <location>
        <begin position="7"/>
        <end position="25"/>
    </location>
</feature>
<sequence length="322" mass="37022">MALYKRVSTLLTIACILYMCMVSLFHNSLQISNLQHRGYILNPSENPDLVQEPVSNRTMKEHSNEVNHSSLQKTNLPNNLFHSHSDAYDHQQSARQLTRTSWVIKNKNTTSLGKELAEYQYILLRKLRERTVEKAQISSQEHTAEVKNLPDPNTSKVKQYKVDFLPLGDLYVYGAFLDKRNSKNQYARIFVLQPTYKWDSQLLCRFRNNHNRSTTVQAEPYEMCENHGRRYGGWIYSCQLPKSEDVDLHTVSLLLIAEDRKSFHILSTIPLQSLSTAGSTEPLHKLEDQPFGVNIKHPTQEQIKSDEGNDAQTKTGMKIGVC</sequence>
<dbReference type="AlphaFoldDB" id="A0A8S3Z1A3"/>
<accession>A0A8S3Z1A3</accession>
<keyword evidence="2" id="KW-0472">Membrane</keyword>
<dbReference type="Proteomes" id="UP000678393">
    <property type="component" value="Unassembled WGS sequence"/>
</dbReference>
<keyword evidence="4" id="KW-1185">Reference proteome</keyword>
<dbReference type="EMBL" id="CAJHNH020001165">
    <property type="protein sequence ID" value="CAG5121795.1"/>
    <property type="molecule type" value="Genomic_DNA"/>
</dbReference>
<gene>
    <name evidence="3" type="ORF">CUNI_LOCUS7353</name>
</gene>
<proteinExistence type="predicted"/>
<evidence type="ECO:0000256" key="1">
    <source>
        <dbReference type="SAM" id="MobiDB-lite"/>
    </source>
</evidence>
<feature type="region of interest" description="Disordered" evidence="1">
    <location>
        <begin position="299"/>
        <end position="322"/>
    </location>
</feature>
<evidence type="ECO:0000313" key="4">
    <source>
        <dbReference type="Proteomes" id="UP000678393"/>
    </source>
</evidence>
<name>A0A8S3Z1A3_9EUPU</name>
<keyword evidence="2" id="KW-0812">Transmembrane</keyword>
<evidence type="ECO:0000256" key="2">
    <source>
        <dbReference type="SAM" id="Phobius"/>
    </source>
</evidence>